<dbReference type="Proteomes" id="UP000789396">
    <property type="component" value="Unassembled WGS sequence"/>
</dbReference>
<reference evidence="1" key="1">
    <citation type="submission" date="2021-06" db="EMBL/GenBank/DDBJ databases">
        <authorList>
            <person name="Kallberg Y."/>
            <person name="Tangrot J."/>
            <person name="Rosling A."/>
        </authorList>
    </citation>
    <scope>NUCLEOTIDE SEQUENCE</scope>
    <source>
        <strain evidence="1">IN212</strain>
    </source>
</reference>
<proteinExistence type="predicted"/>
<evidence type="ECO:0000313" key="2">
    <source>
        <dbReference type="Proteomes" id="UP000789396"/>
    </source>
</evidence>
<organism evidence="1 2">
    <name type="scientific">Racocetra fulgida</name>
    <dbReference type="NCBI Taxonomy" id="60492"/>
    <lineage>
        <taxon>Eukaryota</taxon>
        <taxon>Fungi</taxon>
        <taxon>Fungi incertae sedis</taxon>
        <taxon>Mucoromycota</taxon>
        <taxon>Glomeromycotina</taxon>
        <taxon>Glomeromycetes</taxon>
        <taxon>Diversisporales</taxon>
        <taxon>Gigasporaceae</taxon>
        <taxon>Racocetra</taxon>
    </lineage>
</organism>
<comment type="caution">
    <text evidence="1">The sequence shown here is derived from an EMBL/GenBank/DDBJ whole genome shotgun (WGS) entry which is preliminary data.</text>
</comment>
<name>A0A9N9NPC5_9GLOM</name>
<dbReference type="AlphaFoldDB" id="A0A9N9NPC5"/>
<accession>A0A9N9NPC5</accession>
<protein>
    <submittedName>
        <fullName evidence="1">2579_t:CDS:1</fullName>
    </submittedName>
</protein>
<sequence>MTFDEFVSGYKNESNWKLKDGRLIIDVLTTNFARKVYETIDAVPKPFEDNVNAIIDYLTEIEYVINMAGPILDDVSGDTKSKAVDGHRRKIDLRIVCRNKYIELSHAECTKAPTPCKAVNDRSKYFYDEEAKDSTIFGVQFAGEVRLLLIVINLTNDINYQPIIIT</sequence>
<dbReference type="EMBL" id="CAJVPZ010039353">
    <property type="protein sequence ID" value="CAG8757274.1"/>
    <property type="molecule type" value="Genomic_DNA"/>
</dbReference>
<feature type="non-terminal residue" evidence="1">
    <location>
        <position position="1"/>
    </location>
</feature>
<dbReference type="OrthoDB" id="2319991at2759"/>
<keyword evidence="2" id="KW-1185">Reference proteome</keyword>
<gene>
    <name evidence="1" type="ORF">RFULGI_LOCUS14044</name>
</gene>
<feature type="non-terminal residue" evidence="1">
    <location>
        <position position="166"/>
    </location>
</feature>
<evidence type="ECO:0000313" key="1">
    <source>
        <dbReference type="EMBL" id="CAG8757274.1"/>
    </source>
</evidence>